<dbReference type="EMBL" id="AAWS01000062">
    <property type="protein sequence ID" value="EAY24738.1"/>
    <property type="molecule type" value="Genomic_DNA"/>
</dbReference>
<organism evidence="1 2">
    <name type="scientific">Microscilla marina ATCC 23134</name>
    <dbReference type="NCBI Taxonomy" id="313606"/>
    <lineage>
        <taxon>Bacteria</taxon>
        <taxon>Pseudomonadati</taxon>
        <taxon>Bacteroidota</taxon>
        <taxon>Cytophagia</taxon>
        <taxon>Cytophagales</taxon>
        <taxon>Microscillaceae</taxon>
        <taxon>Microscilla</taxon>
    </lineage>
</organism>
<sequence>MTSYTTFAQKLPQLIPYRKGNQWGFCDKNRKIIIPCTYANASPFYEGLARVSNKDEKYGFVDMKGKVVIPIKYDWAHSVHKGWIYVEQNREGWGNVGGFIDKTGKTIIPFQIKTPPIPLPEASRHVFSQNLMALPWIDKPGAIAKYGYIAKQGKFTIKPSFNYATRFNKGVALVHLGKDQGYGYINLDGKILFKKEKYYSSAAFSEGLARVRLNSKVPAEAMKQGFIGTDGQVVIPLGYYTFNDFKEGLVAVQKYDPKNQEGQKWGFLDKSGGLAIPFQYDQVFNFNEGIALAVKLNKVGFINKKGRTVIPFKYEYHTHAHFYDMLNISDRAGFQVGFAPVWQKGKMGFINREGKVVVEFKYEGFGEIFYEYHDYSQGLALVRFKDKEFYIDMQGNEYYQDR</sequence>
<comment type="caution">
    <text evidence="1">The sequence shown here is derived from an EMBL/GenBank/DDBJ whole genome shotgun (WGS) entry which is preliminary data.</text>
</comment>
<gene>
    <name evidence="1" type="ORF">M23134_05540</name>
</gene>
<dbReference type="Pfam" id="PF14903">
    <property type="entry name" value="WG_beta_rep"/>
    <property type="match status" value="8"/>
</dbReference>
<protein>
    <submittedName>
        <fullName evidence="1">KWG</fullName>
    </submittedName>
</protein>
<evidence type="ECO:0000313" key="1">
    <source>
        <dbReference type="EMBL" id="EAY24738.1"/>
    </source>
</evidence>
<name>A1ZY01_MICM2</name>
<dbReference type="Proteomes" id="UP000004095">
    <property type="component" value="Unassembled WGS sequence"/>
</dbReference>
<dbReference type="PANTHER" id="PTHR37841:SF1">
    <property type="entry name" value="DUF3298 DOMAIN-CONTAINING PROTEIN"/>
    <property type="match status" value="1"/>
</dbReference>
<dbReference type="AlphaFoldDB" id="A1ZY01"/>
<proteinExistence type="predicted"/>
<accession>A1ZY01</accession>
<reference evidence="1 2" key="1">
    <citation type="submission" date="2007-01" db="EMBL/GenBank/DDBJ databases">
        <authorList>
            <person name="Haygood M."/>
            <person name="Podell S."/>
            <person name="Anderson C."/>
            <person name="Hopkinson B."/>
            <person name="Roe K."/>
            <person name="Barbeau K."/>
            <person name="Gaasterland T."/>
            <person name="Ferriera S."/>
            <person name="Johnson J."/>
            <person name="Kravitz S."/>
            <person name="Beeson K."/>
            <person name="Sutton G."/>
            <person name="Rogers Y.-H."/>
            <person name="Friedman R."/>
            <person name="Frazier M."/>
            <person name="Venter J.C."/>
        </authorList>
    </citation>
    <scope>NUCLEOTIDE SEQUENCE [LARGE SCALE GENOMIC DNA]</scope>
    <source>
        <strain evidence="1 2">ATCC 23134</strain>
    </source>
</reference>
<dbReference type="InterPro" id="IPR032774">
    <property type="entry name" value="WG_beta_rep"/>
</dbReference>
<keyword evidence="2" id="KW-1185">Reference proteome</keyword>
<dbReference type="PANTHER" id="PTHR37841">
    <property type="entry name" value="GLR2918 PROTEIN"/>
    <property type="match status" value="1"/>
</dbReference>
<dbReference type="eggNOG" id="COG0515">
    <property type="taxonomic scope" value="Bacteria"/>
</dbReference>
<evidence type="ECO:0000313" key="2">
    <source>
        <dbReference type="Proteomes" id="UP000004095"/>
    </source>
</evidence>